<sequence>MVRKCQVCKKLDTFTRNCLFIVFYQNTQKYVRIIFTLRILSRSKNGLRYIKPEANPKPINSTEPEIMPSSSDSISFGSPPRASRML</sequence>
<evidence type="ECO:0000256" key="1">
    <source>
        <dbReference type="SAM" id="MobiDB-lite"/>
    </source>
</evidence>
<keyword evidence="3" id="KW-1185">Reference proteome</keyword>
<reference evidence="2" key="1">
    <citation type="journal article" date="2023" name="Insect Mol. Biol.">
        <title>Genome sequencing provides insights into the evolution of gene families encoding plant cell wall-degrading enzymes in longhorned beetles.</title>
        <authorList>
            <person name="Shin N.R."/>
            <person name="Okamura Y."/>
            <person name="Kirsch R."/>
            <person name="Pauchet Y."/>
        </authorList>
    </citation>
    <scope>NUCLEOTIDE SEQUENCE</scope>
    <source>
        <strain evidence="2">MMC_N1</strain>
    </source>
</reference>
<feature type="compositionally biased region" description="Low complexity" evidence="1">
    <location>
        <begin position="68"/>
        <end position="80"/>
    </location>
</feature>
<evidence type="ECO:0000313" key="2">
    <source>
        <dbReference type="EMBL" id="KAJ8951534.1"/>
    </source>
</evidence>
<dbReference type="EMBL" id="JAPWTJ010003819">
    <property type="protein sequence ID" value="KAJ8951534.1"/>
    <property type="molecule type" value="Genomic_DNA"/>
</dbReference>
<evidence type="ECO:0000313" key="3">
    <source>
        <dbReference type="Proteomes" id="UP001162164"/>
    </source>
</evidence>
<comment type="caution">
    <text evidence="2">The sequence shown here is derived from an EMBL/GenBank/DDBJ whole genome shotgun (WGS) entry which is preliminary data.</text>
</comment>
<accession>A0ABQ9IQC0</accession>
<feature type="region of interest" description="Disordered" evidence="1">
    <location>
        <begin position="51"/>
        <end position="86"/>
    </location>
</feature>
<gene>
    <name evidence="2" type="ORF">NQ317_015415</name>
</gene>
<dbReference type="Proteomes" id="UP001162164">
    <property type="component" value="Unassembled WGS sequence"/>
</dbReference>
<organism evidence="2 3">
    <name type="scientific">Molorchus minor</name>
    <dbReference type="NCBI Taxonomy" id="1323400"/>
    <lineage>
        <taxon>Eukaryota</taxon>
        <taxon>Metazoa</taxon>
        <taxon>Ecdysozoa</taxon>
        <taxon>Arthropoda</taxon>
        <taxon>Hexapoda</taxon>
        <taxon>Insecta</taxon>
        <taxon>Pterygota</taxon>
        <taxon>Neoptera</taxon>
        <taxon>Endopterygota</taxon>
        <taxon>Coleoptera</taxon>
        <taxon>Polyphaga</taxon>
        <taxon>Cucujiformia</taxon>
        <taxon>Chrysomeloidea</taxon>
        <taxon>Cerambycidae</taxon>
        <taxon>Lamiinae</taxon>
        <taxon>Monochamini</taxon>
        <taxon>Molorchus</taxon>
    </lineage>
</organism>
<name>A0ABQ9IQC0_9CUCU</name>
<protein>
    <submittedName>
        <fullName evidence="2">Uncharacterized protein</fullName>
    </submittedName>
</protein>
<proteinExistence type="predicted"/>